<name>A0A7G4AW40_9CAUD</name>
<reference evidence="2 3" key="1">
    <citation type="submission" date="2020-07" db="EMBL/GenBank/DDBJ databases">
        <title>Streptomyces phage Genome sequencing and assembly.</title>
        <authorList>
            <person name="Sharma V."/>
            <person name="Hardy A."/>
            <person name="Frunzke J."/>
        </authorList>
    </citation>
    <scope>NUCLEOTIDE SEQUENCE [LARGE SCALE GENOMIC DNA]</scope>
</reference>
<dbReference type="SUPFAM" id="SSF53300">
    <property type="entry name" value="vWA-like"/>
    <property type="match status" value="1"/>
</dbReference>
<evidence type="ECO:0000259" key="1">
    <source>
        <dbReference type="Pfam" id="PF00092"/>
    </source>
</evidence>
<proteinExistence type="predicted"/>
<protein>
    <submittedName>
        <fullName evidence="2">VWA domain-containing protein</fullName>
    </submittedName>
</protein>
<feature type="domain" description="VWFA" evidence="1">
    <location>
        <begin position="6"/>
        <end position="142"/>
    </location>
</feature>
<dbReference type="Proteomes" id="UP000515922">
    <property type="component" value="Segment"/>
</dbReference>
<gene>
    <name evidence="2" type="ORF">HUN41_00101</name>
</gene>
<evidence type="ECO:0000313" key="3">
    <source>
        <dbReference type="Proteomes" id="UP000515922"/>
    </source>
</evidence>
<dbReference type="InterPro" id="IPR002035">
    <property type="entry name" value="VWF_A"/>
</dbReference>
<dbReference type="EMBL" id="MT711976">
    <property type="protein sequence ID" value="QMP84230.1"/>
    <property type="molecule type" value="Genomic_DNA"/>
</dbReference>
<accession>A0A7G4AW40</accession>
<sequence>MELDIDIVLIIDRSGSMERIKNDAEGAINFFIESQKALPGKAVISAVQFDDRYEHLFGPIDIEDSPLVKINPAGPTALLDAIGRTVVNYIPRYESTVYVVITDGEENASSEWNLPQVKSLIEECESHGDKFVFLAANQDAIKSGASMGFARGNSITYTADAAGVDGMGRAMVSYMTQTRSGLKAEFTDEDRATATGLTVED</sequence>
<dbReference type="InterPro" id="IPR036465">
    <property type="entry name" value="vWFA_dom_sf"/>
</dbReference>
<dbReference type="CDD" id="cd00198">
    <property type="entry name" value="vWFA"/>
    <property type="match status" value="1"/>
</dbReference>
<dbReference type="Gene3D" id="3.40.50.410">
    <property type="entry name" value="von Willebrand factor, type A domain"/>
    <property type="match status" value="1"/>
</dbReference>
<evidence type="ECO:0000313" key="2">
    <source>
        <dbReference type="EMBL" id="QMP84230.1"/>
    </source>
</evidence>
<organism evidence="2 3">
    <name type="scientific">Streptomyces phage Coruscant</name>
    <dbReference type="NCBI Taxonomy" id="2739834"/>
    <lineage>
        <taxon>Viruses</taxon>
        <taxon>Duplodnaviria</taxon>
        <taxon>Heunggongvirae</taxon>
        <taxon>Uroviricota</taxon>
        <taxon>Caudoviricetes</taxon>
        <taxon>Stanwilliamsviridae</taxon>
        <taxon>Boydwoodruffvirinae</taxon>
        <taxon>Coruscantvirus</taxon>
        <taxon>Coruscantvirus coruscant</taxon>
    </lineage>
</organism>
<dbReference type="Pfam" id="PF00092">
    <property type="entry name" value="VWA"/>
    <property type="match status" value="1"/>
</dbReference>
<keyword evidence="3" id="KW-1185">Reference proteome</keyword>